<protein>
    <submittedName>
        <fullName evidence="2">Gnt-II system L-idonate transporter</fullName>
    </submittedName>
</protein>
<dbReference type="InterPro" id="IPR003474">
    <property type="entry name" value="Glcn_transporter"/>
</dbReference>
<gene>
    <name evidence="2" type="primary">idnT_1</name>
    <name evidence="2" type="ORF">NCTC6754_00682</name>
</gene>
<evidence type="ECO:0000256" key="1">
    <source>
        <dbReference type="SAM" id="Phobius"/>
    </source>
</evidence>
<accession>A0A447TNS0</accession>
<reference evidence="2 3" key="1">
    <citation type="submission" date="2018-12" db="EMBL/GenBank/DDBJ databases">
        <authorList>
            <consortium name="Pathogen Informatics"/>
        </authorList>
    </citation>
    <scope>NUCLEOTIDE SEQUENCE [LARGE SCALE GENOMIC DNA]</scope>
    <source>
        <strain evidence="2 3">NCTC6754</strain>
    </source>
</reference>
<dbReference type="Proteomes" id="UP000269208">
    <property type="component" value="Chromosome"/>
</dbReference>
<organism evidence="2 3">
    <name type="scientific">Salmonella enterica I</name>
    <dbReference type="NCBI Taxonomy" id="59201"/>
    <lineage>
        <taxon>Bacteria</taxon>
        <taxon>Pseudomonadati</taxon>
        <taxon>Pseudomonadota</taxon>
        <taxon>Gammaproteobacteria</taxon>
        <taxon>Enterobacterales</taxon>
        <taxon>Enterobacteriaceae</taxon>
        <taxon>Salmonella</taxon>
    </lineage>
</organism>
<dbReference type="AlphaFoldDB" id="A0A447TNS0"/>
<keyword evidence="1" id="KW-0472">Membrane</keyword>
<dbReference type="Pfam" id="PF02447">
    <property type="entry name" value="GntP_permease"/>
    <property type="match status" value="1"/>
</dbReference>
<dbReference type="EMBL" id="LR134190">
    <property type="protein sequence ID" value="VEB50989.1"/>
    <property type="molecule type" value="Genomic_DNA"/>
</dbReference>
<proteinExistence type="predicted"/>
<keyword evidence="1" id="KW-0812">Transmembrane</keyword>
<dbReference type="GO" id="GO:0016020">
    <property type="term" value="C:membrane"/>
    <property type="evidence" value="ECO:0007669"/>
    <property type="project" value="InterPro"/>
</dbReference>
<keyword evidence="1" id="KW-1133">Transmembrane helix</keyword>
<evidence type="ECO:0000313" key="3">
    <source>
        <dbReference type="Proteomes" id="UP000269208"/>
    </source>
</evidence>
<sequence length="74" mass="8501">MLPALCFQNWLARFEKAPPEGLFNPHLFSEEEMPSFWNSIFAAVIPVILMAIAAVCEITLPKNECRAGFLRIYW</sequence>
<name>A0A447TNS0_SALET</name>
<dbReference type="GO" id="GO:0015128">
    <property type="term" value="F:gluconate transmembrane transporter activity"/>
    <property type="evidence" value="ECO:0007669"/>
    <property type="project" value="InterPro"/>
</dbReference>
<feature type="transmembrane region" description="Helical" evidence="1">
    <location>
        <begin position="36"/>
        <end position="56"/>
    </location>
</feature>
<evidence type="ECO:0000313" key="2">
    <source>
        <dbReference type="EMBL" id="VEB50989.1"/>
    </source>
</evidence>